<dbReference type="Gene3D" id="3.80.10.10">
    <property type="entry name" value="Ribonuclease Inhibitor"/>
    <property type="match status" value="1"/>
</dbReference>
<reference evidence="3 4" key="1">
    <citation type="journal article" date="2024" name="Nat. Commun.">
        <title>Phylogenomics reveals the evolutionary origins of lichenization in chlorophyte algae.</title>
        <authorList>
            <person name="Puginier C."/>
            <person name="Libourel C."/>
            <person name="Otte J."/>
            <person name="Skaloud P."/>
            <person name="Haon M."/>
            <person name="Grisel S."/>
            <person name="Petersen M."/>
            <person name="Berrin J.G."/>
            <person name="Delaux P.M."/>
            <person name="Dal Grande F."/>
            <person name="Keller J."/>
        </authorList>
    </citation>
    <scope>NUCLEOTIDE SEQUENCE [LARGE SCALE GENOMIC DNA]</scope>
    <source>
        <strain evidence="3 4">SAG 2043</strain>
    </source>
</reference>
<keyword evidence="4" id="KW-1185">Reference proteome</keyword>
<dbReference type="SMART" id="SM00367">
    <property type="entry name" value="LRR_CC"/>
    <property type="match status" value="6"/>
</dbReference>
<dbReference type="Pfam" id="PF25372">
    <property type="entry name" value="DUF7885"/>
    <property type="match status" value="1"/>
</dbReference>
<dbReference type="InterPro" id="IPR001810">
    <property type="entry name" value="F-box_dom"/>
</dbReference>
<dbReference type="InterPro" id="IPR036047">
    <property type="entry name" value="F-box-like_dom_sf"/>
</dbReference>
<comment type="caution">
    <text evidence="3">The sequence shown here is derived from an EMBL/GenBank/DDBJ whole genome shotgun (WGS) entry which is preliminary data.</text>
</comment>
<dbReference type="EMBL" id="JALJOR010000009">
    <property type="protein sequence ID" value="KAK9811566.1"/>
    <property type="molecule type" value="Genomic_DNA"/>
</dbReference>
<evidence type="ECO:0000313" key="4">
    <source>
        <dbReference type="Proteomes" id="UP001489004"/>
    </source>
</evidence>
<accession>A0AAW1PQ73</accession>
<dbReference type="GO" id="GO:0031146">
    <property type="term" value="P:SCF-dependent proteasomal ubiquitin-dependent protein catabolic process"/>
    <property type="evidence" value="ECO:0007669"/>
    <property type="project" value="TreeGrafter"/>
</dbReference>
<gene>
    <name evidence="3" type="ORF">WJX72_006030</name>
</gene>
<protein>
    <recommendedName>
        <fullName evidence="2">F-box domain-containing protein</fullName>
    </recommendedName>
</protein>
<evidence type="ECO:0000256" key="1">
    <source>
        <dbReference type="ARBA" id="ARBA00004430"/>
    </source>
</evidence>
<dbReference type="InterPro" id="IPR006553">
    <property type="entry name" value="Leu-rich_rpt_Cys-con_subtyp"/>
</dbReference>
<dbReference type="InterPro" id="IPR032675">
    <property type="entry name" value="LRR_dom_sf"/>
</dbReference>
<dbReference type="GO" id="GO:0005930">
    <property type="term" value="C:axoneme"/>
    <property type="evidence" value="ECO:0007669"/>
    <property type="project" value="UniProtKB-SubCell"/>
</dbReference>
<comment type="subcellular location">
    <subcellularLocation>
        <location evidence="1">Cytoplasm</location>
        <location evidence="1">Cytoskeleton</location>
        <location evidence="1">Cilium axoneme</location>
    </subcellularLocation>
</comment>
<dbReference type="GO" id="GO:0019005">
    <property type="term" value="C:SCF ubiquitin ligase complex"/>
    <property type="evidence" value="ECO:0007669"/>
    <property type="project" value="TreeGrafter"/>
</dbReference>
<dbReference type="SMART" id="SM00256">
    <property type="entry name" value="FBOX"/>
    <property type="match status" value="1"/>
</dbReference>
<dbReference type="PANTHER" id="PTHR13318">
    <property type="entry name" value="PARTNER OF PAIRED, ISOFORM B-RELATED"/>
    <property type="match status" value="1"/>
</dbReference>
<name>A0AAW1PQ73_9CHLO</name>
<evidence type="ECO:0000259" key="2">
    <source>
        <dbReference type="SMART" id="SM00256"/>
    </source>
</evidence>
<dbReference type="SUPFAM" id="SSF81383">
    <property type="entry name" value="F-box domain"/>
    <property type="match status" value="1"/>
</dbReference>
<dbReference type="Pfam" id="PF12937">
    <property type="entry name" value="F-box-like"/>
    <property type="match status" value="1"/>
</dbReference>
<organism evidence="3 4">
    <name type="scientific">[Myrmecia] bisecta</name>
    <dbReference type="NCBI Taxonomy" id="41462"/>
    <lineage>
        <taxon>Eukaryota</taxon>
        <taxon>Viridiplantae</taxon>
        <taxon>Chlorophyta</taxon>
        <taxon>core chlorophytes</taxon>
        <taxon>Trebouxiophyceae</taxon>
        <taxon>Trebouxiales</taxon>
        <taxon>Trebouxiaceae</taxon>
        <taxon>Myrmecia</taxon>
    </lineage>
</organism>
<dbReference type="SUPFAM" id="SSF52047">
    <property type="entry name" value="RNI-like"/>
    <property type="match status" value="1"/>
</dbReference>
<dbReference type="PANTHER" id="PTHR13318:SF247">
    <property type="entry name" value="GH16156P"/>
    <property type="match status" value="1"/>
</dbReference>
<dbReference type="AlphaFoldDB" id="A0AAW1PQ73"/>
<feature type="domain" description="F-box" evidence="2">
    <location>
        <begin position="3"/>
        <end position="43"/>
    </location>
</feature>
<proteinExistence type="predicted"/>
<sequence>MVITDGALLLVLKRLPLRDRVVASTVSKAWHHVAQHPDLWHSLNLSNCQAASKYLRLVPLLPGFKDTLHEINLEFAAGVTDGDLELLQGCDLQVLNLNACQRLTDVGIAALVEQCPNLASVSLYWNLNVTNLVLFALAATCPQLTHLNLSGCKRITDDGIRTVAKSCPRLMHVDLTRCLDVTDAGYICLARHCPELQELRMYACSGITDKAVQSFQSLSQLMLIDLCGAALITDASLEVLSHCPNLVSVNLSWAMRAGHMQPLFCMVQQST</sequence>
<dbReference type="InterPro" id="IPR057207">
    <property type="entry name" value="FBXL15_LRR"/>
</dbReference>
<evidence type="ECO:0000313" key="3">
    <source>
        <dbReference type="EMBL" id="KAK9811566.1"/>
    </source>
</evidence>
<dbReference type="Proteomes" id="UP001489004">
    <property type="component" value="Unassembled WGS sequence"/>
</dbReference>